<sequence length="50" mass="6134">MNEEVDEWAWVLMTPKGRSLSRRWYRILRWPIGNWPGAGWMVFEKNLTRI</sequence>
<dbReference type="InParanoid" id="A0A0D0BU19"/>
<name>A0A0D0BU19_9AGAM</name>
<gene>
    <name evidence="1" type="ORF">CY34DRAFT_800390</name>
</gene>
<proteinExistence type="predicted"/>
<evidence type="ECO:0000313" key="1">
    <source>
        <dbReference type="EMBL" id="KIK46538.1"/>
    </source>
</evidence>
<dbReference type="EMBL" id="KN835158">
    <property type="protein sequence ID" value="KIK46538.1"/>
    <property type="molecule type" value="Genomic_DNA"/>
</dbReference>
<reference evidence="1 2" key="1">
    <citation type="submission" date="2014-04" db="EMBL/GenBank/DDBJ databases">
        <authorList>
            <consortium name="DOE Joint Genome Institute"/>
            <person name="Kuo A."/>
            <person name="Ruytinx J."/>
            <person name="Rineau F."/>
            <person name="Colpaert J."/>
            <person name="Kohler A."/>
            <person name="Nagy L.G."/>
            <person name="Floudas D."/>
            <person name="Copeland A."/>
            <person name="Barry K.W."/>
            <person name="Cichocki N."/>
            <person name="Veneault-Fourrey C."/>
            <person name="LaButti K."/>
            <person name="Lindquist E.A."/>
            <person name="Lipzen A."/>
            <person name="Lundell T."/>
            <person name="Morin E."/>
            <person name="Murat C."/>
            <person name="Sun H."/>
            <person name="Tunlid A."/>
            <person name="Henrissat B."/>
            <person name="Grigoriev I.V."/>
            <person name="Hibbett D.S."/>
            <person name="Martin F."/>
            <person name="Nordberg H.P."/>
            <person name="Cantor M.N."/>
            <person name="Hua S.X."/>
        </authorList>
    </citation>
    <scope>NUCLEOTIDE SEQUENCE [LARGE SCALE GENOMIC DNA]</scope>
    <source>
        <strain evidence="1 2">UH-Slu-Lm8-n1</strain>
    </source>
</reference>
<organism evidence="1 2">
    <name type="scientific">Suillus luteus UH-Slu-Lm8-n1</name>
    <dbReference type="NCBI Taxonomy" id="930992"/>
    <lineage>
        <taxon>Eukaryota</taxon>
        <taxon>Fungi</taxon>
        <taxon>Dikarya</taxon>
        <taxon>Basidiomycota</taxon>
        <taxon>Agaricomycotina</taxon>
        <taxon>Agaricomycetes</taxon>
        <taxon>Agaricomycetidae</taxon>
        <taxon>Boletales</taxon>
        <taxon>Suillineae</taxon>
        <taxon>Suillaceae</taxon>
        <taxon>Suillus</taxon>
    </lineage>
</organism>
<feature type="non-terminal residue" evidence="1">
    <location>
        <position position="1"/>
    </location>
</feature>
<reference evidence="2" key="2">
    <citation type="submission" date="2015-01" db="EMBL/GenBank/DDBJ databases">
        <title>Evolutionary Origins and Diversification of the Mycorrhizal Mutualists.</title>
        <authorList>
            <consortium name="DOE Joint Genome Institute"/>
            <consortium name="Mycorrhizal Genomics Consortium"/>
            <person name="Kohler A."/>
            <person name="Kuo A."/>
            <person name="Nagy L.G."/>
            <person name="Floudas D."/>
            <person name="Copeland A."/>
            <person name="Barry K.W."/>
            <person name="Cichocki N."/>
            <person name="Veneault-Fourrey C."/>
            <person name="LaButti K."/>
            <person name="Lindquist E.A."/>
            <person name="Lipzen A."/>
            <person name="Lundell T."/>
            <person name="Morin E."/>
            <person name="Murat C."/>
            <person name="Riley R."/>
            <person name="Ohm R."/>
            <person name="Sun H."/>
            <person name="Tunlid A."/>
            <person name="Henrissat B."/>
            <person name="Grigoriev I.V."/>
            <person name="Hibbett D.S."/>
            <person name="Martin F."/>
        </authorList>
    </citation>
    <scope>NUCLEOTIDE SEQUENCE [LARGE SCALE GENOMIC DNA]</scope>
    <source>
        <strain evidence="2">UH-Slu-Lm8-n1</strain>
    </source>
</reference>
<dbReference type="AlphaFoldDB" id="A0A0D0BU19"/>
<keyword evidence="2" id="KW-1185">Reference proteome</keyword>
<accession>A0A0D0BU19</accession>
<dbReference type="Proteomes" id="UP000054485">
    <property type="component" value="Unassembled WGS sequence"/>
</dbReference>
<protein>
    <submittedName>
        <fullName evidence="1">Uncharacterized protein</fullName>
    </submittedName>
</protein>
<dbReference type="HOGENOM" id="CLU_3130038_0_0_1"/>
<evidence type="ECO:0000313" key="2">
    <source>
        <dbReference type="Proteomes" id="UP000054485"/>
    </source>
</evidence>